<evidence type="ECO:0000256" key="1">
    <source>
        <dbReference type="SAM" id="MobiDB-lite"/>
    </source>
</evidence>
<evidence type="ECO:0000313" key="3">
    <source>
        <dbReference type="Proteomes" id="UP000262177"/>
    </source>
</evidence>
<gene>
    <name evidence="2" type="ORF">BBJK_00740</name>
</gene>
<sequence>MVSREVNANALVVTPRTDSPAAVTDGNSQPSTAMTTPPAKQPTSMRL</sequence>
<name>A0A286TBE8_BIFBI</name>
<organism evidence="2 3">
    <name type="scientific">Bifidobacterium bifidum LMG 13195</name>
    <dbReference type="NCBI Taxonomy" id="1207542"/>
    <lineage>
        <taxon>Bacteria</taxon>
        <taxon>Bacillati</taxon>
        <taxon>Actinomycetota</taxon>
        <taxon>Actinomycetes</taxon>
        <taxon>Bifidobacteriales</taxon>
        <taxon>Bifidobacteriaceae</taxon>
        <taxon>Bifidobacterium</taxon>
    </lineage>
</organism>
<dbReference type="AlphaFoldDB" id="A0A286TBE8"/>
<feature type="region of interest" description="Disordered" evidence="1">
    <location>
        <begin position="1"/>
        <end position="47"/>
    </location>
</feature>
<dbReference type="Proteomes" id="UP000262177">
    <property type="component" value="Chromosome"/>
</dbReference>
<reference evidence="2 3" key="1">
    <citation type="journal article" date="2017" name="Biosci. Biotechnol. Biochem.">
        <title>Identification and characterization of a sulfoglycosidase from Bifidobacterium bifidum implicated in mucin glycan utilization.</title>
        <authorList>
            <person name="Katoh T."/>
            <person name="Maeshibu T."/>
            <person name="Kikkawa K."/>
            <person name="Gotoh A."/>
            <person name="Tomabechi Y."/>
            <person name="Nakamura M."/>
            <person name="Liao W.-H."/>
            <person name="Yamaguchi M."/>
            <person name="Ashida H."/>
            <person name="Yamamoto K."/>
            <person name="Katayama T."/>
        </authorList>
    </citation>
    <scope>NUCLEOTIDE SEQUENCE [LARGE SCALE GENOMIC DNA]</scope>
    <source>
        <strain evidence="2 3">JCM 7004</strain>
    </source>
</reference>
<feature type="compositionally biased region" description="Polar residues" evidence="1">
    <location>
        <begin position="25"/>
        <end position="35"/>
    </location>
</feature>
<protein>
    <submittedName>
        <fullName evidence="2">Uncharacterized protein</fullName>
    </submittedName>
</protein>
<accession>A0A286TBE8</accession>
<proteinExistence type="predicted"/>
<dbReference type="EMBL" id="AP018131">
    <property type="protein sequence ID" value="BBA47537.1"/>
    <property type="molecule type" value="Genomic_DNA"/>
</dbReference>
<evidence type="ECO:0000313" key="2">
    <source>
        <dbReference type="EMBL" id="BBA47537.1"/>
    </source>
</evidence>